<dbReference type="EMBL" id="JACJTA010000134">
    <property type="protein sequence ID" value="MBD2609188.1"/>
    <property type="molecule type" value="Genomic_DNA"/>
</dbReference>
<name>A0ABR8H175_9CYAN</name>
<evidence type="ECO:0000313" key="1">
    <source>
        <dbReference type="EMBL" id="MBD2609188.1"/>
    </source>
</evidence>
<accession>A0ABR8H175</accession>
<dbReference type="RefSeq" id="WP_186227482.1">
    <property type="nucleotide sequence ID" value="NZ_JACJTA010000134.1"/>
</dbReference>
<dbReference type="Proteomes" id="UP000660380">
    <property type="component" value="Unassembled WGS sequence"/>
</dbReference>
<sequence length="50" mass="5393">MLQVSVLAIATGICIHNLSFFREKTPVTPERLAVRRQSLQVGGAAQRAAS</sequence>
<protein>
    <submittedName>
        <fullName evidence="1">Uncharacterized protein</fullName>
    </submittedName>
</protein>
<organism evidence="1 2">
    <name type="scientific">Scytonema hofmannii FACHB-248</name>
    <dbReference type="NCBI Taxonomy" id="1842502"/>
    <lineage>
        <taxon>Bacteria</taxon>
        <taxon>Bacillati</taxon>
        <taxon>Cyanobacteriota</taxon>
        <taxon>Cyanophyceae</taxon>
        <taxon>Nostocales</taxon>
        <taxon>Scytonemataceae</taxon>
        <taxon>Scytonema</taxon>
    </lineage>
</organism>
<gene>
    <name evidence="1" type="ORF">H6G81_32905</name>
</gene>
<evidence type="ECO:0000313" key="2">
    <source>
        <dbReference type="Proteomes" id="UP000660380"/>
    </source>
</evidence>
<proteinExistence type="predicted"/>
<reference evidence="1 2" key="1">
    <citation type="journal article" date="2020" name="ISME J.">
        <title>Comparative genomics reveals insights into cyanobacterial evolution and habitat adaptation.</title>
        <authorList>
            <person name="Chen M.Y."/>
            <person name="Teng W.K."/>
            <person name="Zhao L."/>
            <person name="Hu C.X."/>
            <person name="Zhou Y.K."/>
            <person name="Han B.P."/>
            <person name="Song L.R."/>
            <person name="Shu W.S."/>
        </authorList>
    </citation>
    <scope>NUCLEOTIDE SEQUENCE [LARGE SCALE GENOMIC DNA]</scope>
    <source>
        <strain evidence="1 2">FACHB-248</strain>
    </source>
</reference>
<keyword evidence="2" id="KW-1185">Reference proteome</keyword>
<comment type="caution">
    <text evidence="1">The sequence shown here is derived from an EMBL/GenBank/DDBJ whole genome shotgun (WGS) entry which is preliminary data.</text>
</comment>